<keyword evidence="1 2" id="KW-0238">DNA-binding</keyword>
<dbReference type="SUPFAM" id="SSF46689">
    <property type="entry name" value="Homeodomain-like"/>
    <property type="match status" value="1"/>
</dbReference>
<evidence type="ECO:0000256" key="2">
    <source>
        <dbReference type="PROSITE-ProRule" id="PRU00335"/>
    </source>
</evidence>
<dbReference type="EMBL" id="CP086654">
    <property type="protein sequence ID" value="UEX91193.1"/>
    <property type="molecule type" value="Genomic_DNA"/>
</dbReference>
<dbReference type="RefSeq" id="WP_229293672.1">
    <property type="nucleotide sequence ID" value="NZ_CP086654.1"/>
</dbReference>
<organism evidence="4 5">
    <name type="scientific">Staphylococcus ratti</name>
    <dbReference type="NCBI Taxonomy" id="2892440"/>
    <lineage>
        <taxon>Bacteria</taxon>
        <taxon>Bacillati</taxon>
        <taxon>Bacillota</taxon>
        <taxon>Bacilli</taxon>
        <taxon>Bacillales</taxon>
        <taxon>Staphylococcaceae</taxon>
        <taxon>Staphylococcus</taxon>
    </lineage>
</organism>
<dbReference type="Pfam" id="PF00440">
    <property type="entry name" value="TetR_N"/>
    <property type="match status" value="1"/>
</dbReference>
<proteinExistence type="predicted"/>
<evidence type="ECO:0000259" key="3">
    <source>
        <dbReference type="PROSITE" id="PS50977"/>
    </source>
</evidence>
<name>A0ABY3PFT9_9STAP</name>
<keyword evidence="5" id="KW-1185">Reference proteome</keyword>
<dbReference type="Pfam" id="PF14278">
    <property type="entry name" value="TetR_C_8"/>
    <property type="match status" value="1"/>
</dbReference>
<feature type="domain" description="HTH tetR-type" evidence="3">
    <location>
        <begin position="6"/>
        <end position="66"/>
    </location>
</feature>
<dbReference type="InterPro" id="IPR039532">
    <property type="entry name" value="TetR_C_Firmicutes"/>
</dbReference>
<dbReference type="InterPro" id="IPR001647">
    <property type="entry name" value="HTH_TetR"/>
</dbReference>
<gene>
    <name evidence="4" type="ORF">LN051_09995</name>
</gene>
<evidence type="ECO:0000256" key="1">
    <source>
        <dbReference type="ARBA" id="ARBA00023125"/>
    </source>
</evidence>
<dbReference type="PANTHER" id="PTHR43479:SF7">
    <property type="entry name" value="TETR-FAMILY TRANSCRIPTIONAL REGULATOR"/>
    <property type="match status" value="1"/>
</dbReference>
<dbReference type="PANTHER" id="PTHR43479">
    <property type="entry name" value="ACREF/ENVCD OPERON REPRESSOR-RELATED"/>
    <property type="match status" value="1"/>
</dbReference>
<sequence>MIMNRGTARLEIIKAMVALLEVEKFDHITIKQICAESGVHRSTFYAHFEDKYQLMETIKSYHMKKYHQLMRYTKNIIETYPLAEAKHRLIQAFRLLFKYMYRFKSYFTALVLTQTQFDLIRDYIQFTKEGYSSILEVLPPMQDSKYFIDYTIGGQLAIIYSWLSRGCQEDSKTMAQILFNNVIKVNR</sequence>
<dbReference type="Gene3D" id="1.10.357.10">
    <property type="entry name" value="Tetracycline Repressor, domain 2"/>
    <property type="match status" value="1"/>
</dbReference>
<feature type="DNA-binding region" description="H-T-H motif" evidence="2">
    <location>
        <begin position="29"/>
        <end position="48"/>
    </location>
</feature>
<protein>
    <submittedName>
        <fullName evidence="4">TetR/AcrR family transcriptional regulator</fullName>
    </submittedName>
</protein>
<accession>A0ABY3PFT9</accession>
<dbReference type="Proteomes" id="UP001197626">
    <property type="component" value="Chromosome"/>
</dbReference>
<evidence type="ECO:0000313" key="5">
    <source>
        <dbReference type="Proteomes" id="UP001197626"/>
    </source>
</evidence>
<evidence type="ECO:0000313" key="4">
    <source>
        <dbReference type="EMBL" id="UEX91193.1"/>
    </source>
</evidence>
<dbReference type="InterPro" id="IPR009057">
    <property type="entry name" value="Homeodomain-like_sf"/>
</dbReference>
<dbReference type="PROSITE" id="PS50977">
    <property type="entry name" value="HTH_TETR_2"/>
    <property type="match status" value="1"/>
</dbReference>
<reference evidence="4 5" key="1">
    <citation type="journal article" date="2022" name="Pathogens">
        <title>Staphylococcus ratti sp. nov. Isolated from a Lab Rat.</title>
        <authorList>
            <person name="Kovarovic V."/>
            <person name="Sedlacek I."/>
            <person name="Petras P."/>
            <person name="Kralova S."/>
            <person name="Maslanova I."/>
            <person name="Svec P."/>
            <person name="Neumann-Schaal M."/>
            <person name="Botka T."/>
            <person name="Gelbicova T."/>
            <person name="Stankova E."/>
            <person name="Doskar J."/>
            <person name="Pantucek R."/>
        </authorList>
    </citation>
    <scope>NUCLEOTIDE SEQUENCE [LARGE SCALE GENOMIC DNA]</scope>
    <source>
        <strain evidence="4 5">CCM 9025</strain>
    </source>
</reference>
<dbReference type="InterPro" id="IPR050624">
    <property type="entry name" value="HTH-type_Tx_Regulator"/>
</dbReference>